<evidence type="ECO:0000313" key="3">
    <source>
        <dbReference type="Proteomes" id="UP000018144"/>
    </source>
</evidence>
<gene>
    <name evidence="2" type="ORF">PCON_14159</name>
</gene>
<keyword evidence="1" id="KW-0732">Signal</keyword>
<reference evidence="2 3" key="1">
    <citation type="journal article" date="2013" name="PLoS Genet.">
        <title>The genome and development-dependent transcriptomes of Pyronema confluens: a window into fungal evolution.</title>
        <authorList>
            <person name="Traeger S."/>
            <person name="Altegoer F."/>
            <person name="Freitag M."/>
            <person name="Gabaldon T."/>
            <person name="Kempken F."/>
            <person name="Kumar A."/>
            <person name="Marcet-Houben M."/>
            <person name="Poggeler S."/>
            <person name="Stajich J.E."/>
            <person name="Nowrousian M."/>
        </authorList>
    </citation>
    <scope>NUCLEOTIDE SEQUENCE [LARGE SCALE GENOMIC DNA]</scope>
    <source>
        <strain evidence="3">CBS 100304</strain>
        <tissue evidence="2">Vegetative mycelium</tissue>
    </source>
</reference>
<sequence length="68" mass="7189">MLKLFSILPFVATAATIGITGSETVLHPINVLEFEAAIGLQCRNNGLDTIYSSLTPSKKARLIFGAPG</sequence>
<keyword evidence="3" id="KW-1185">Reference proteome</keyword>
<protein>
    <submittedName>
        <fullName evidence="2">Uncharacterized protein</fullName>
    </submittedName>
</protein>
<dbReference type="Proteomes" id="UP000018144">
    <property type="component" value="Unassembled WGS sequence"/>
</dbReference>
<organism evidence="2 3">
    <name type="scientific">Pyronema omphalodes (strain CBS 100304)</name>
    <name type="common">Pyronema confluens</name>
    <dbReference type="NCBI Taxonomy" id="1076935"/>
    <lineage>
        <taxon>Eukaryota</taxon>
        <taxon>Fungi</taxon>
        <taxon>Dikarya</taxon>
        <taxon>Ascomycota</taxon>
        <taxon>Pezizomycotina</taxon>
        <taxon>Pezizomycetes</taxon>
        <taxon>Pezizales</taxon>
        <taxon>Pyronemataceae</taxon>
        <taxon>Pyronema</taxon>
    </lineage>
</organism>
<feature type="chain" id="PRO_5004652473" evidence="1">
    <location>
        <begin position="23"/>
        <end position="68"/>
    </location>
</feature>
<feature type="signal peptide" evidence="1">
    <location>
        <begin position="1"/>
        <end position="22"/>
    </location>
</feature>
<dbReference type="OrthoDB" id="160645at2759"/>
<proteinExistence type="predicted"/>
<evidence type="ECO:0000313" key="2">
    <source>
        <dbReference type="EMBL" id="CCX33123.1"/>
    </source>
</evidence>
<dbReference type="AlphaFoldDB" id="U4LME8"/>
<name>U4LME8_PYROM</name>
<evidence type="ECO:0000256" key="1">
    <source>
        <dbReference type="SAM" id="SignalP"/>
    </source>
</evidence>
<dbReference type="EMBL" id="HF936022">
    <property type="protein sequence ID" value="CCX33123.1"/>
    <property type="molecule type" value="Genomic_DNA"/>
</dbReference>
<accession>U4LME8</accession>